<keyword evidence="3" id="KW-0645">Protease</keyword>
<dbReference type="Gene3D" id="2.30.42.10">
    <property type="match status" value="2"/>
</dbReference>
<gene>
    <name evidence="3" type="ORF">RSSM_06163</name>
</gene>
<evidence type="ECO:0000313" key="3">
    <source>
        <dbReference type="EMBL" id="EMI52451.1"/>
    </source>
</evidence>
<keyword evidence="3" id="KW-0378">Hydrolase</keyword>
<dbReference type="GO" id="GO:0006508">
    <property type="term" value="P:proteolysis"/>
    <property type="evidence" value="ECO:0007669"/>
    <property type="project" value="UniProtKB-KW"/>
</dbReference>
<feature type="signal peptide" evidence="1">
    <location>
        <begin position="1"/>
        <end position="17"/>
    </location>
</feature>
<dbReference type="InterPro" id="IPR036034">
    <property type="entry name" value="PDZ_sf"/>
</dbReference>
<dbReference type="InterPro" id="IPR009003">
    <property type="entry name" value="Peptidase_S1_PA"/>
</dbReference>
<dbReference type="PATRIC" id="fig|1263870.3.peg.6528"/>
<keyword evidence="1" id="KW-0732">Signal</keyword>
<dbReference type="InterPro" id="IPR001940">
    <property type="entry name" value="Peptidase_S1C"/>
</dbReference>
<feature type="chain" id="PRO_5004072852" evidence="1">
    <location>
        <begin position="18"/>
        <end position="662"/>
    </location>
</feature>
<evidence type="ECO:0000259" key="2">
    <source>
        <dbReference type="PROSITE" id="PS50106"/>
    </source>
</evidence>
<dbReference type="Pfam" id="PF13180">
    <property type="entry name" value="PDZ_2"/>
    <property type="match status" value="2"/>
</dbReference>
<keyword evidence="4" id="KW-1185">Reference proteome</keyword>
<protein>
    <submittedName>
        <fullName evidence="3">Protease Do</fullName>
    </submittedName>
</protein>
<dbReference type="SUPFAM" id="SSF50156">
    <property type="entry name" value="PDZ domain-like"/>
    <property type="match status" value="2"/>
</dbReference>
<name>M5U3L0_9BACT</name>
<comment type="caution">
    <text evidence="3">The sequence shown here is derived from an EMBL/GenBank/DDBJ whole genome shotgun (WGS) entry which is preliminary data.</text>
</comment>
<proteinExistence type="predicted"/>
<dbReference type="SUPFAM" id="SSF50494">
    <property type="entry name" value="Trypsin-like serine proteases"/>
    <property type="match status" value="1"/>
</dbReference>
<dbReference type="AlphaFoldDB" id="M5U3L0"/>
<evidence type="ECO:0000313" key="4">
    <source>
        <dbReference type="Proteomes" id="UP000011885"/>
    </source>
</evidence>
<feature type="domain" description="PDZ" evidence="2">
    <location>
        <begin position="233"/>
        <end position="321"/>
    </location>
</feature>
<sequence>MLQWLLLCLFVVNGATAQDTSSLQYENALAERVRSVTDEVLPSVVGIEVIGVLQSDGEVRQDAPTSGIIMDGEGHVLASSWVTRGPSASIIVSLGSGERFPARVVAEDEHRELVLLKIDPKNVRLQPITLPDSEAASDSYPAIGATTVAVARYGEKNVPMVSTGVLSAVDRLDGTAVQSDVRISPVFYGGPLLDLRGNVLGVLIPAVGENGADDPTEWYDSGIAFAVPADVIAKKLPRLRGGETIRSGLLGLVVGGSDPYAPGTDLAAVRKRSPADKAGLQAGDKLLKVGGRIVRRRQEIKLALGRYDAGEAISIEYERDGQTLTTTATLAETIEPLRPQFIGITASEGRVTSILPGAPADGVLEVNDQLKSLDDKPIQDVSTLRQQLWSADPQTELSVEIAREDSPALTKAITPAPWAGDLDNLHLSEMMQAESESLRIEGEIWETTPLRLPDVVNEALLWHPPINKPINEDDEGEGVPLAPTALAICLMPPSQRDLAEQIKQWKAIAKDSRVAICLIASENEERWQLSEIDAISKLTTVAIKRSDADPAAVSVIGTGVLSGQTSEETKASGPADSMALAVSLSTDNVFGGVAIPSSTKPPAVRLRRDAPMRLLRVLISSTPMVEMPTWTETLSRLGCPVQTTDEVDRLRLMAWCRSLLYF</sequence>
<dbReference type="PROSITE" id="PS50106">
    <property type="entry name" value="PDZ"/>
    <property type="match status" value="2"/>
</dbReference>
<dbReference type="InterPro" id="IPR001478">
    <property type="entry name" value="PDZ"/>
</dbReference>
<evidence type="ECO:0000256" key="1">
    <source>
        <dbReference type="SAM" id="SignalP"/>
    </source>
</evidence>
<dbReference type="Gene3D" id="2.40.10.120">
    <property type="match status" value="1"/>
</dbReference>
<dbReference type="SMART" id="SM00228">
    <property type="entry name" value="PDZ"/>
    <property type="match status" value="2"/>
</dbReference>
<organism evidence="3 4">
    <name type="scientific">Rhodopirellula sallentina SM41</name>
    <dbReference type="NCBI Taxonomy" id="1263870"/>
    <lineage>
        <taxon>Bacteria</taxon>
        <taxon>Pseudomonadati</taxon>
        <taxon>Planctomycetota</taxon>
        <taxon>Planctomycetia</taxon>
        <taxon>Pirellulales</taxon>
        <taxon>Pirellulaceae</taxon>
        <taxon>Rhodopirellula</taxon>
    </lineage>
</organism>
<feature type="domain" description="PDZ" evidence="2">
    <location>
        <begin position="312"/>
        <end position="382"/>
    </location>
</feature>
<dbReference type="Pfam" id="PF13365">
    <property type="entry name" value="Trypsin_2"/>
    <property type="match status" value="1"/>
</dbReference>
<dbReference type="EMBL" id="ANOH01000431">
    <property type="protein sequence ID" value="EMI52451.1"/>
    <property type="molecule type" value="Genomic_DNA"/>
</dbReference>
<reference evidence="3 4" key="1">
    <citation type="journal article" date="2013" name="Mar. Genomics">
        <title>Expression of sulfatases in Rhodopirellula baltica and the diversity of sulfatases in the genus Rhodopirellula.</title>
        <authorList>
            <person name="Wegner C.E."/>
            <person name="Richter-Heitmann T."/>
            <person name="Klindworth A."/>
            <person name="Klockow C."/>
            <person name="Richter M."/>
            <person name="Achstetter T."/>
            <person name="Glockner F.O."/>
            <person name="Harder J."/>
        </authorList>
    </citation>
    <scope>NUCLEOTIDE SEQUENCE [LARGE SCALE GENOMIC DNA]</scope>
    <source>
        <strain evidence="3 4">SM41</strain>
    </source>
</reference>
<dbReference type="PRINTS" id="PR00834">
    <property type="entry name" value="PROTEASES2C"/>
</dbReference>
<accession>M5U3L0</accession>
<dbReference type="PANTHER" id="PTHR43019:SF23">
    <property type="entry name" value="PROTEASE DO-LIKE 5, CHLOROPLASTIC"/>
    <property type="match status" value="1"/>
</dbReference>
<dbReference type="Proteomes" id="UP000011885">
    <property type="component" value="Unassembled WGS sequence"/>
</dbReference>
<dbReference type="PANTHER" id="PTHR43019">
    <property type="entry name" value="SERINE ENDOPROTEASE DEGS"/>
    <property type="match status" value="1"/>
</dbReference>
<dbReference type="GO" id="GO:0004252">
    <property type="term" value="F:serine-type endopeptidase activity"/>
    <property type="evidence" value="ECO:0007669"/>
    <property type="project" value="InterPro"/>
</dbReference>